<dbReference type="AlphaFoldDB" id="A0A9D4FJ47"/>
<evidence type="ECO:0000313" key="1">
    <source>
        <dbReference type="EMBL" id="KAH3799287.1"/>
    </source>
</evidence>
<keyword evidence="2" id="KW-1185">Reference proteome</keyword>
<accession>A0A9D4FJ47</accession>
<name>A0A9D4FJ47_DREPO</name>
<evidence type="ECO:0000313" key="2">
    <source>
        <dbReference type="Proteomes" id="UP000828390"/>
    </source>
</evidence>
<organism evidence="1 2">
    <name type="scientific">Dreissena polymorpha</name>
    <name type="common">Zebra mussel</name>
    <name type="synonym">Mytilus polymorpha</name>
    <dbReference type="NCBI Taxonomy" id="45954"/>
    <lineage>
        <taxon>Eukaryota</taxon>
        <taxon>Metazoa</taxon>
        <taxon>Spiralia</taxon>
        <taxon>Lophotrochozoa</taxon>
        <taxon>Mollusca</taxon>
        <taxon>Bivalvia</taxon>
        <taxon>Autobranchia</taxon>
        <taxon>Heteroconchia</taxon>
        <taxon>Euheterodonta</taxon>
        <taxon>Imparidentia</taxon>
        <taxon>Neoheterodontei</taxon>
        <taxon>Myida</taxon>
        <taxon>Dreissenoidea</taxon>
        <taxon>Dreissenidae</taxon>
        <taxon>Dreissena</taxon>
    </lineage>
</organism>
<reference evidence="1" key="2">
    <citation type="submission" date="2020-11" db="EMBL/GenBank/DDBJ databases">
        <authorList>
            <person name="McCartney M.A."/>
            <person name="Auch B."/>
            <person name="Kono T."/>
            <person name="Mallez S."/>
            <person name="Becker A."/>
            <person name="Gohl D.M."/>
            <person name="Silverstein K.A.T."/>
            <person name="Koren S."/>
            <person name="Bechman K.B."/>
            <person name="Herman A."/>
            <person name="Abrahante J.E."/>
            <person name="Garbe J."/>
        </authorList>
    </citation>
    <scope>NUCLEOTIDE SEQUENCE</scope>
    <source>
        <strain evidence="1">Duluth1</strain>
        <tissue evidence="1">Whole animal</tissue>
    </source>
</reference>
<dbReference type="Proteomes" id="UP000828390">
    <property type="component" value="Unassembled WGS sequence"/>
</dbReference>
<reference evidence="1" key="1">
    <citation type="journal article" date="2019" name="bioRxiv">
        <title>The Genome of the Zebra Mussel, Dreissena polymorpha: A Resource for Invasive Species Research.</title>
        <authorList>
            <person name="McCartney M.A."/>
            <person name="Auch B."/>
            <person name="Kono T."/>
            <person name="Mallez S."/>
            <person name="Zhang Y."/>
            <person name="Obille A."/>
            <person name="Becker A."/>
            <person name="Abrahante J.E."/>
            <person name="Garbe J."/>
            <person name="Badalamenti J.P."/>
            <person name="Herman A."/>
            <person name="Mangelson H."/>
            <person name="Liachko I."/>
            <person name="Sullivan S."/>
            <person name="Sone E.D."/>
            <person name="Koren S."/>
            <person name="Silverstein K.A.T."/>
            <person name="Beckman K.B."/>
            <person name="Gohl D.M."/>
        </authorList>
    </citation>
    <scope>NUCLEOTIDE SEQUENCE</scope>
    <source>
        <strain evidence="1">Duluth1</strain>
        <tissue evidence="1">Whole animal</tissue>
    </source>
</reference>
<comment type="caution">
    <text evidence="1">The sequence shown here is derived from an EMBL/GenBank/DDBJ whole genome shotgun (WGS) entry which is preliminary data.</text>
</comment>
<dbReference type="EMBL" id="JAIWYP010000007">
    <property type="protein sequence ID" value="KAH3799287.1"/>
    <property type="molecule type" value="Genomic_DNA"/>
</dbReference>
<gene>
    <name evidence="1" type="ORF">DPMN_152893</name>
</gene>
<proteinExistence type="predicted"/>
<sequence length="95" mass="11645">MRLLKRILQIIKKRKRLWYCLMWSQFNRENEWTPRTITRIQDIVSHRITQSHDTFQAQLLPWSSTVGVNKPSFQQQNCYLTLMHCIPIRKVSRFR</sequence>
<protein>
    <submittedName>
        <fullName evidence="1">Uncharacterized protein</fullName>
    </submittedName>
</protein>